<evidence type="ECO:0000313" key="8">
    <source>
        <dbReference type="Proteomes" id="UP000594263"/>
    </source>
</evidence>
<dbReference type="GO" id="GO:0032991">
    <property type="term" value="C:protein-containing complex"/>
    <property type="evidence" value="ECO:0007669"/>
    <property type="project" value="UniProtKB-ARBA"/>
</dbReference>
<dbReference type="InterPro" id="IPR013212">
    <property type="entry name" value="Mad3/Bub1_I"/>
</dbReference>
<dbReference type="Gene3D" id="1.10.510.10">
    <property type="entry name" value="Transferase(Phosphotransferase) domain 1"/>
    <property type="match status" value="1"/>
</dbReference>
<dbReference type="SUPFAM" id="SSF56112">
    <property type="entry name" value="Protein kinase-like (PK-like)"/>
    <property type="match status" value="1"/>
</dbReference>
<dbReference type="GO" id="GO:0004672">
    <property type="term" value="F:protein kinase activity"/>
    <property type="evidence" value="ECO:0007669"/>
    <property type="project" value="InterPro"/>
</dbReference>
<dbReference type="PANTHER" id="PTHR14030:SF4">
    <property type="entry name" value="BUB1 KINASE, ISOFORM A-RELATED"/>
    <property type="match status" value="1"/>
</dbReference>
<protein>
    <recommendedName>
        <fullName evidence="9">Mitotic checkpoint serine/threonine-protein kinase BUB1</fullName>
    </recommendedName>
</protein>
<dbReference type="GO" id="GO:0000776">
    <property type="term" value="C:kinetochore"/>
    <property type="evidence" value="ECO:0007669"/>
    <property type="project" value="UniProtKB-KW"/>
</dbReference>
<dbReference type="Pfam" id="PF08311">
    <property type="entry name" value="Mad3_BUB1_I"/>
    <property type="match status" value="1"/>
</dbReference>
<dbReference type="Gene3D" id="1.25.40.430">
    <property type="match status" value="1"/>
</dbReference>
<dbReference type="PROSITE" id="PS51489">
    <property type="entry name" value="BUB1_N"/>
    <property type="match status" value="1"/>
</dbReference>
<evidence type="ECO:0000256" key="3">
    <source>
        <dbReference type="ARBA" id="ARBA00022838"/>
    </source>
</evidence>
<evidence type="ECO:0000313" key="7">
    <source>
        <dbReference type="EnsemblPlants" id="Kaladp0071s0467.1.v1.1"/>
    </source>
</evidence>
<evidence type="ECO:0000256" key="4">
    <source>
        <dbReference type="ARBA" id="ARBA00023328"/>
    </source>
</evidence>
<dbReference type="SMART" id="SM00220">
    <property type="entry name" value="S_TKc"/>
    <property type="match status" value="1"/>
</dbReference>
<dbReference type="GO" id="GO:0007094">
    <property type="term" value="P:mitotic spindle assembly checkpoint signaling"/>
    <property type="evidence" value="ECO:0007669"/>
    <property type="project" value="InterPro"/>
</dbReference>
<sequence>MGVRLPDLSYSHHRDPLLPWLSSISNALSALTSSDHVAADFRLLLSQCLSLFKSDHRYRDDARFLKIWFLYMDSCDDFHKVFMEMEENRICLHNCLLYETYALFLEAKGNLHQAASIYRLGISRNAQPIESLTNAYRLFLSRMKEILIAGSRVEETPMLPKVCNPWTTSVVNIQLRKINQLIVKYEGYHATNRPYAGKVSLSSLHNSSRNKIIEIGGRKYQIKGCAGQGGFAKVFRAYLNSNPDEVVALKIQKPPFPWEFHMYRLLDHRISGEERSSYGFAHKVHIYSDYSILICDYLPNGTLQDAINSYVVVGQSMEEVLCIYYTSEMLYMLERLHTVGIIHGDFKPDNLLIRYAKDDLIEEEYKDRSGSWRDQGLCLVDWGRGINLSLFPEDTEFTGDCRTSGFRCLEMQEKKPWKFQVDTYGLCVVAHMMLHGSYMEIQKKSSADGGFTYQPKLPFKRYWNAELWGSLFTKLLNQSTAANSVQLLKELRESFQNYMCSDPKMIKKLKQLLAKQRSSLCSS</sequence>
<dbReference type="InterPro" id="IPR000719">
    <property type="entry name" value="Prot_kinase_dom"/>
</dbReference>
<dbReference type="InterPro" id="IPR011009">
    <property type="entry name" value="Kinase-like_dom_sf"/>
</dbReference>
<dbReference type="Gramene" id="Kaladp0071s0467.1.v1.1">
    <property type="protein sequence ID" value="Kaladp0071s0467.1.v1.1"/>
    <property type="gene ID" value="Kaladp0071s0467.v1.1"/>
</dbReference>
<reference evidence="7" key="1">
    <citation type="submission" date="2021-01" db="UniProtKB">
        <authorList>
            <consortium name="EnsemblPlants"/>
        </authorList>
    </citation>
    <scope>IDENTIFICATION</scope>
</reference>
<organism evidence="7 8">
    <name type="scientific">Kalanchoe fedtschenkoi</name>
    <name type="common">Lavender scallops</name>
    <name type="synonym">South American air plant</name>
    <dbReference type="NCBI Taxonomy" id="63787"/>
    <lineage>
        <taxon>Eukaryota</taxon>
        <taxon>Viridiplantae</taxon>
        <taxon>Streptophyta</taxon>
        <taxon>Embryophyta</taxon>
        <taxon>Tracheophyta</taxon>
        <taxon>Spermatophyta</taxon>
        <taxon>Magnoliopsida</taxon>
        <taxon>eudicotyledons</taxon>
        <taxon>Gunneridae</taxon>
        <taxon>Pentapetalae</taxon>
        <taxon>Saxifragales</taxon>
        <taxon>Crassulaceae</taxon>
        <taxon>Kalanchoe</taxon>
    </lineage>
</organism>
<dbReference type="Proteomes" id="UP000594263">
    <property type="component" value="Unplaced"/>
</dbReference>
<dbReference type="InterPro" id="IPR015661">
    <property type="entry name" value="Bub1/Mad3"/>
</dbReference>
<feature type="domain" description="Protein kinase" evidence="5">
    <location>
        <begin position="220"/>
        <end position="520"/>
    </location>
</feature>
<keyword evidence="2" id="KW-0158">Chromosome</keyword>
<evidence type="ECO:0000256" key="1">
    <source>
        <dbReference type="ARBA" id="ARBA00004629"/>
    </source>
</evidence>
<dbReference type="GO" id="GO:0005524">
    <property type="term" value="F:ATP binding"/>
    <property type="evidence" value="ECO:0007669"/>
    <property type="project" value="InterPro"/>
</dbReference>
<dbReference type="GO" id="GO:0051754">
    <property type="term" value="P:meiotic sister chromatid cohesion, centromeric"/>
    <property type="evidence" value="ECO:0007669"/>
    <property type="project" value="TreeGrafter"/>
</dbReference>
<dbReference type="EnsemblPlants" id="Kaladp0071s0467.1.v1.1">
    <property type="protein sequence ID" value="Kaladp0071s0467.1.v1.1"/>
    <property type="gene ID" value="Kaladp0071s0467.v1.1"/>
</dbReference>
<dbReference type="PANTHER" id="PTHR14030">
    <property type="entry name" value="MITOTIC CHECKPOINT SERINE/THREONINE-PROTEIN KINASE BUB1"/>
    <property type="match status" value="1"/>
</dbReference>
<accession>A0A7N1A3F1</accession>
<comment type="subcellular location">
    <subcellularLocation>
        <location evidence="1">Chromosome</location>
        <location evidence="1">Centromere</location>
        <location evidence="1">Kinetochore</location>
    </subcellularLocation>
</comment>
<dbReference type="AlphaFoldDB" id="A0A7N1A3F1"/>
<dbReference type="SMART" id="SM00777">
    <property type="entry name" value="Mad3_BUB1_I"/>
    <property type="match status" value="1"/>
</dbReference>
<name>A0A7N1A3F1_KALFE</name>
<evidence type="ECO:0008006" key="9">
    <source>
        <dbReference type="Google" id="ProtNLM"/>
    </source>
</evidence>
<proteinExistence type="predicted"/>
<dbReference type="PROSITE" id="PS00108">
    <property type="entry name" value="PROTEIN_KINASE_ST"/>
    <property type="match status" value="1"/>
</dbReference>
<dbReference type="PROSITE" id="PS50011">
    <property type="entry name" value="PROTEIN_KINASE_DOM"/>
    <property type="match status" value="1"/>
</dbReference>
<keyword evidence="4" id="KW-0137">Centromere</keyword>
<dbReference type="InterPro" id="IPR008271">
    <property type="entry name" value="Ser/Thr_kinase_AS"/>
</dbReference>
<evidence type="ECO:0000256" key="2">
    <source>
        <dbReference type="ARBA" id="ARBA00022454"/>
    </source>
</evidence>
<dbReference type="OMA" id="KSPFKRY"/>
<keyword evidence="3" id="KW-0995">Kinetochore</keyword>
<dbReference type="Pfam" id="PF00069">
    <property type="entry name" value="Pkinase"/>
    <property type="match status" value="1"/>
</dbReference>
<feature type="domain" description="BUB1 N-terminal" evidence="6">
    <location>
        <begin position="1"/>
        <end position="161"/>
    </location>
</feature>
<evidence type="ECO:0000259" key="6">
    <source>
        <dbReference type="PROSITE" id="PS51489"/>
    </source>
</evidence>
<keyword evidence="8" id="KW-1185">Reference proteome</keyword>
<evidence type="ECO:0000259" key="5">
    <source>
        <dbReference type="PROSITE" id="PS50011"/>
    </source>
</evidence>